<feature type="region of interest" description="Disordered" evidence="1">
    <location>
        <begin position="1"/>
        <end position="92"/>
    </location>
</feature>
<feature type="compositionally biased region" description="Polar residues" evidence="1">
    <location>
        <begin position="72"/>
        <end position="92"/>
    </location>
</feature>
<reference evidence="2 3" key="1">
    <citation type="journal article" date="2005" name="Arch. Microbiol.">
        <title>The genome sequence of an anaerobic aromatic-degrading denitrifying bacterium, strain EbN1.</title>
        <authorList>
            <person name="Rabus R."/>
            <person name="Kube M."/>
            <person name="Heider J."/>
            <person name="Beck A."/>
            <person name="Heitmann K."/>
            <person name="Widdel F."/>
            <person name="Reinhardt R."/>
        </authorList>
    </citation>
    <scope>NUCLEOTIDE SEQUENCE [LARGE SCALE GENOMIC DNA]</scope>
    <source>
        <strain evidence="2 3">EbN1</strain>
    </source>
</reference>
<accession>Q5P2Z0</accession>
<evidence type="ECO:0000256" key="1">
    <source>
        <dbReference type="SAM" id="MobiDB-lite"/>
    </source>
</evidence>
<dbReference type="EMBL" id="CR555306">
    <property type="protein sequence ID" value="CAI08324.1"/>
    <property type="molecule type" value="Genomic_DNA"/>
</dbReference>
<sequence length="92" mass="10215">MHGRHASGWAGRIVGQDQPSSLRRTKSSLPAAAQTLKRPTAPSSARDSSRRLRKQCNSCNNRNSVVRFRGFSGNSSINKVDPVNTQTHWRTQ</sequence>
<feature type="compositionally biased region" description="Polar residues" evidence="1">
    <location>
        <begin position="55"/>
        <end position="64"/>
    </location>
</feature>
<name>Q5P2Z0_AROAE</name>
<proteinExistence type="predicted"/>
<dbReference type="HOGENOM" id="CLU_2406951_0_0_4"/>
<evidence type="ECO:0000313" key="2">
    <source>
        <dbReference type="EMBL" id="CAI08324.1"/>
    </source>
</evidence>
<evidence type="ECO:0000313" key="3">
    <source>
        <dbReference type="Proteomes" id="UP000006552"/>
    </source>
</evidence>
<dbReference type="Proteomes" id="UP000006552">
    <property type="component" value="Chromosome"/>
</dbReference>
<protein>
    <submittedName>
        <fullName evidence="2">Uncharacterized protein</fullName>
    </submittedName>
</protein>
<dbReference type="KEGG" id="eba:ebA3877"/>
<dbReference type="AlphaFoldDB" id="Q5P2Z0"/>
<organism evidence="2 3">
    <name type="scientific">Aromatoleum aromaticum (strain DSM 19018 / LMG 30748 / EbN1)</name>
    <name type="common">Azoarcus sp. (strain EbN1)</name>
    <dbReference type="NCBI Taxonomy" id="76114"/>
    <lineage>
        <taxon>Bacteria</taxon>
        <taxon>Pseudomonadati</taxon>
        <taxon>Pseudomonadota</taxon>
        <taxon>Betaproteobacteria</taxon>
        <taxon>Rhodocyclales</taxon>
        <taxon>Rhodocyclaceae</taxon>
        <taxon>Aromatoleum</taxon>
    </lineage>
</organism>
<keyword evidence="3" id="KW-1185">Reference proteome</keyword>
<dbReference type="STRING" id="76114.ebA3877"/>
<gene>
    <name evidence="2" type="ORF">ebA3877</name>
</gene>